<evidence type="ECO:0000259" key="6">
    <source>
        <dbReference type="PROSITE" id="PS50217"/>
    </source>
</evidence>
<dbReference type="PANTHER" id="PTHR22952:SF175">
    <property type="entry name" value="PROTEIN ABSCISIC ACID-INSENSITIVE 5"/>
    <property type="match status" value="1"/>
</dbReference>
<gene>
    <name evidence="7" type="ORF">PPRIM_AZ9-3.1.T0220182</name>
</gene>
<dbReference type="Proteomes" id="UP000688137">
    <property type="component" value="Unassembled WGS sequence"/>
</dbReference>
<evidence type="ECO:0000256" key="3">
    <source>
        <dbReference type="ARBA" id="ARBA00023242"/>
    </source>
</evidence>
<proteinExistence type="predicted"/>
<name>A0A8S1KJ41_PARPR</name>
<comment type="caution">
    <text evidence="7">The sequence shown here is derived from an EMBL/GenBank/DDBJ whole genome shotgun (WGS) entry which is preliminary data.</text>
</comment>
<dbReference type="Pfam" id="PF07716">
    <property type="entry name" value="bZIP_2"/>
    <property type="match status" value="1"/>
</dbReference>
<dbReference type="GO" id="GO:0005634">
    <property type="term" value="C:nucleus"/>
    <property type="evidence" value="ECO:0007669"/>
    <property type="project" value="UniProtKB-SubCell"/>
</dbReference>
<feature type="compositionally biased region" description="Low complexity" evidence="5">
    <location>
        <begin position="224"/>
        <end position="242"/>
    </location>
</feature>
<keyword evidence="8" id="KW-1185">Reference proteome</keyword>
<organism evidence="7 8">
    <name type="scientific">Paramecium primaurelia</name>
    <dbReference type="NCBI Taxonomy" id="5886"/>
    <lineage>
        <taxon>Eukaryota</taxon>
        <taxon>Sar</taxon>
        <taxon>Alveolata</taxon>
        <taxon>Ciliophora</taxon>
        <taxon>Intramacronucleata</taxon>
        <taxon>Oligohymenophorea</taxon>
        <taxon>Peniculida</taxon>
        <taxon>Parameciidae</taxon>
        <taxon>Paramecium</taxon>
    </lineage>
</organism>
<evidence type="ECO:0000256" key="1">
    <source>
        <dbReference type="ARBA" id="ARBA00004123"/>
    </source>
</evidence>
<dbReference type="PROSITE" id="PS50217">
    <property type="entry name" value="BZIP"/>
    <property type="match status" value="1"/>
</dbReference>
<evidence type="ECO:0000313" key="7">
    <source>
        <dbReference type="EMBL" id="CAD8054737.1"/>
    </source>
</evidence>
<feature type="region of interest" description="Disordered" evidence="5">
    <location>
        <begin position="491"/>
        <end position="515"/>
    </location>
</feature>
<feature type="domain" description="BZIP" evidence="6">
    <location>
        <begin position="237"/>
        <end position="288"/>
    </location>
</feature>
<dbReference type="InterPro" id="IPR043452">
    <property type="entry name" value="BZIP46-like"/>
</dbReference>
<dbReference type="CDD" id="cd14811">
    <property type="entry name" value="bZIP_u2"/>
    <property type="match status" value="1"/>
</dbReference>
<dbReference type="GO" id="GO:0045893">
    <property type="term" value="P:positive regulation of DNA-templated transcription"/>
    <property type="evidence" value="ECO:0007669"/>
    <property type="project" value="InterPro"/>
</dbReference>
<dbReference type="PANTHER" id="PTHR22952">
    <property type="entry name" value="CAMP-RESPONSE ELEMENT BINDING PROTEIN-RELATED"/>
    <property type="match status" value="1"/>
</dbReference>
<evidence type="ECO:0000256" key="2">
    <source>
        <dbReference type="ARBA" id="ARBA00023125"/>
    </source>
</evidence>
<dbReference type="GO" id="GO:0003700">
    <property type="term" value="F:DNA-binding transcription factor activity"/>
    <property type="evidence" value="ECO:0007669"/>
    <property type="project" value="InterPro"/>
</dbReference>
<reference evidence="7" key="1">
    <citation type="submission" date="2021-01" db="EMBL/GenBank/DDBJ databases">
        <authorList>
            <consortium name="Genoscope - CEA"/>
            <person name="William W."/>
        </authorList>
    </citation>
    <scope>NUCLEOTIDE SEQUENCE</scope>
</reference>
<feature type="compositionally biased region" description="Polar residues" evidence="5">
    <location>
        <begin position="191"/>
        <end position="216"/>
    </location>
</feature>
<dbReference type="GO" id="GO:0003677">
    <property type="term" value="F:DNA binding"/>
    <property type="evidence" value="ECO:0007669"/>
    <property type="project" value="UniProtKB-KW"/>
</dbReference>
<keyword evidence="3" id="KW-0539">Nucleus</keyword>
<accession>A0A8S1KJ41</accession>
<dbReference type="OMA" id="MEIGMIL"/>
<evidence type="ECO:0000313" key="8">
    <source>
        <dbReference type="Proteomes" id="UP000688137"/>
    </source>
</evidence>
<dbReference type="PROSITE" id="PS00036">
    <property type="entry name" value="BZIP_BASIC"/>
    <property type="match status" value="1"/>
</dbReference>
<feature type="coiled-coil region" evidence="4">
    <location>
        <begin position="262"/>
        <end position="289"/>
    </location>
</feature>
<dbReference type="AlphaFoldDB" id="A0A8S1KJ41"/>
<evidence type="ECO:0000256" key="4">
    <source>
        <dbReference type="SAM" id="Coils"/>
    </source>
</evidence>
<dbReference type="SMART" id="SM00338">
    <property type="entry name" value="BRLZ"/>
    <property type="match status" value="1"/>
</dbReference>
<protein>
    <recommendedName>
        <fullName evidence="6">BZIP domain-containing protein</fullName>
    </recommendedName>
</protein>
<evidence type="ECO:0000256" key="5">
    <source>
        <dbReference type="SAM" id="MobiDB-lite"/>
    </source>
</evidence>
<dbReference type="EMBL" id="CAJJDM010000020">
    <property type="protein sequence ID" value="CAD8054737.1"/>
    <property type="molecule type" value="Genomic_DNA"/>
</dbReference>
<dbReference type="InterPro" id="IPR004827">
    <property type="entry name" value="bZIP"/>
</dbReference>
<sequence length="515" mass="60190">MSDMFQGNKSGVSYGSQYDALGASFGRIAPQDKQSIGSNNGGGSFAQVSVSFLVQPDQYRSSVGLEEGGPQIQIFEYQEPQNQKGILFRSSGDFEMQFEEIRMDRLNIDQQQKVEEDAQQQEKFNQRASNEFEMKIQCAEQISTNFKPEIYQMVNPNIIEENKNLFNVNISKSIYTNKITQLVEQTQLKLNQQNRNQTPTHLSKSQQKLQRKSPNLQRDHSDFSSDFNQQNSNDPNQDPVQQKLAKNRESARNSRARKKIYYELLEVKAQELQNEVDSLKQQIQNQQKYTEICNKSQEKFQMFLEQQQLLFDKLETYIIKNKDNMEIGMILDALRYRTNSNSQERNDAARNHFDQMVEVCLPIQTRYLIYALEKNKDFFAQQPNDYSDWMIDSFQKTDIKPEQIVKVKKMKTKLQSVRNNISDSIHKIKEQLKLIQCEALKVDQMWEQLKECLTPIQLGSCILAMRQNQYRQELQTSSLFLQLKNSQMSDEDEVQGNQEQFTVPNNRKLIKKSQN</sequence>
<feature type="compositionally biased region" description="Polar residues" evidence="5">
    <location>
        <begin position="495"/>
        <end position="505"/>
    </location>
</feature>
<keyword evidence="2" id="KW-0238">DNA-binding</keyword>
<feature type="region of interest" description="Disordered" evidence="5">
    <location>
        <begin position="191"/>
        <end position="252"/>
    </location>
</feature>
<keyword evidence="4" id="KW-0175">Coiled coil</keyword>
<comment type="subcellular location">
    <subcellularLocation>
        <location evidence="1">Nucleus</location>
    </subcellularLocation>
</comment>